<dbReference type="InterPro" id="IPR006145">
    <property type="entry name" value="PsdUridine_synth_RsuA/RluA"/>
</dbReference>
<dbReference type="PROSITE" id="PS50889">
    <property type="entry name" value="S4"/>
    <property type="match status" value="1"/>
</dbReference>
<comment type="function">
    <text evidence="3">Responsible for synthesis of pseudouridine from uracil.</text>
</comment>
<organism evidence="6 7">
    <name type="scientific">Necator americanus</name>
    <name type="common">Human hookworm</name>
    <dbReference type="NCBI Taxonomy" id="51031"/>
    <lineage>
        <taxon>Eukaryota</taxon>
        <taxon>Metazoa</taxon>
        <taxon>Ecdysozoa</taxon>
        <taxon>Nematoda</taxon>
        <taxon>Chromadorea</taxon>
        <taxon>Rhabditida</taxon>
        <taxon>Rhabditina</taxon>
        <taxon>Rhabditomorpha</taxon>
        <taxon>Strongyloidea</taxon>
        <taxon>Ancylostomatidae</taxon>
        <taxon>Bunostominae</taxon>
        <taxon>Necator</taxon>
    </lineage>
</organism>
<dbReference type="EMBL" id="KI658727">
    <property type="protein sequence ID" value="ETN81472.1"/>
    <property type="molecule type" value="Genomic_DNA"/>
</dbReference>
<evidence type="ECO:0000259" key="5">
    <source>
        <dbReference type="Pfam" id="PF00849"/>
    </source>
</evidence>
<name>W2TKE0_NECAM</name>
<evidence type="ECO:0000256" key="3">
    <source>
        <dbReference type="RuleBase" id="RU362028"/>
    </source>
</evidence>
<gene>
    <name evidence="6" type="ORF">NECAME_02152</name>
</gene>
<dbReference type="InterPro" id="IPR006224">
    <property type="entry name" value="PsdUridine_synth_RluA-like_CS"/>
</dbReference>
<dbReference type="GO" id="GO:0000455">
    <property type="term" value="P:enzyme-directed rRNA pseudouridine synthesis"/>
    <property type="evidence" value="ECO:0007669"/>
    <property type="project" value="TreeGrafter"/>
</dbReference>
<dbReference type="CDD" id="cd02557">
    <property type="entry name" value="PseudoU_synth_ScRIB2"/>
    <property type="match status" value="1"/>
</dbReference>
<dbReference type="OrthoDB" id="424794at2759"/>
<feature type="active site" evidence="1">
    <location>
        <position position="208"/>
    </location>
</feature>
<dbReference type="AlphaFoldDB" id="W2TKE0"/>
<feature type="domain" description="Pseudouridine synthase RsuA/RluA-like" evidence="5">
    <location>
        <begin position="165"/>
        <end position="311"/>
    </location>
</feature>
<dbReference type="Proteomes" id="UP000053676">
    <property type="component" value="Unassembled WGS sequence"/>
</dbReference>
<evidence type="ECO:0000256" key="1">
    <source>
        <dbReference type="PIRSR" id="PIRSR606225-1"/>
    </source>
</evidence>
<dbReference type="GO" id="GO:0003723">
    <property type="term" value="F:RNA binding"/>
    <property type="evidence" value="ECO:0007669"/>
    <property type="project" value="UniProtKB-KW"/>
</dbReference>
<dbReference type="GO" id="GO:0009982">
    <property type="term" value="F:pseudouridine synthase activity"/>
    <property type="evidence" value="ECO:0007669"/>
    <property type="project" value="InterPro"/>
</dbReference>
<keyword evidence="3" id="KW-0413">Isomerase</keyword>
<dbReference type="PANTHER" id="PTHR21600:SF40">
    <property type="entry name" value="PSEUDOURIDYLATE SYNTHASE RPUSD2"/>
    <property type="match status" value="1"/>
</dbReference>
<keyword evidence="2" id="KW-0694">RNA-binding</keyword>
<dbReference type="SUPFAM" id="SSF55120">
    <property type="entry name" value="Pseudouridine synthase"/>
    <property type="match status" value="1"/>
</dbReference>
<dbReference type="PROSITE" id="PS01129">
    <property type="entry name" value="PSI_RLU"/>
    <property type="match status" value="1"/>
</dbReference>
<dbReference type="PANTHER" id="PTHR21600">
    <property type="entry name" value="MITOCHONDRIAL RNA PSEUDOURIDINE SYNTHASE"/>
    <property type="match status" value="1"/>
</dbReference>
<dbReference type="KEGG" id="nai:NECAME_02152"/>
<evidence type="ECO:0000313" key="7">
    <source>
        <dbReference type="Proteomes" id="UP000053676"/>
    </source>
</evidence>
<dbReference type="InterPro" id="IPR006225">
    <property type="entry name" value="PsdUridine_synth_RluC/D"/>
</dbReference>
<reference evidence="7" key="1">
    <citation type="journal article" date="2014" name="Nat. Genet.">
        <title>Genome of the human hookworm Necator americanus.</title>
        <authorList>
            <person name="Tang Y.T."/>
            <person name="Gao X."/>
            <person name="Rosa B.A."/>
            <person name="Abubucker S."/>
            <person name="Hallsworth-Pepin K."/>
            <person name="Martin J."/>
            <person name="Tyagi R."/>
            <person name="Heizer E."/>
            <person name="Zhang X."/>
            <person name="Bhonagiri-Palsikar V."/>
            <person name="Minx P."/>
            <person name="Warren W.C."/>
            <person name="Wang Q."/>
            <person name="Zhan B."/>
            <person name="Hotez P.J."/>
            <person name="Sternberg P.W."/>
            <person name="Dougall A."/>
            <person name="Gaze S.T."/>
            <person name="Mulvenna J."/>
            <person name="Sotillo J."/>
            <person name="Ranganathan S."/>
            <person name="Rabelo E.M."/>
            <person name="Wilson R.K."/>
            <person name="Felgner P.L."/>
            <person name="Bethony J."/>
            <person name="Hawdon J.M."/>
            <person name="Gasser R.B."/>
            <person name="Loukas A."/>
            <person name="Mitreva M."/>
        </authorList>
    </citation>
    <scope>NUCLEOTIDE SEQUENCE [LARGE SCALE GENOMIC DNA]</scope>
</reference>
<comment type="similarity">
    <text evidence="3">Belongs to the pseudouridine synthase RluA family.</text>
</comment>
<evidence type="ECO:0000313" key="6">
    <source>
        <dbReference type="EMBL" id="ETN81472.1"/>
    </source>
</evidence>
<dbReference type="STRING" id="51031.W2TKE0"/>
<dbReference type="OMA" id="EPPVMAC"/>
<dbReference type="EC" id="5.4.99.-" evidence="3"/>
<dbReference type="InterPro" id="IPR050188">
    <property type="entry name" value="RluA_PseudoU_synthase"/>
</dbReference>
<evidence type="ECO:0000256" key="4">
    <source>
        <dbReference type="SAM" id="MobiDB-lite"/>
    </source>
</evidence>
<dbReference type="Pfam" id="PF00849">
    <property type="entry name" value="PseudoU_synth_2"/>
    <property type="match status" value="1"/>
</dbReference>
<dbReference type="Gene3D" id="3.30.2350.10">
    <property type="entry name" value="Pseudouridine synthase"/>
    <property type="match status" value="1"/>
</dbReference>
<accession>W2TKE0</accession>
<dbReference type="InterPro" id="IPR020103">
    <property type="entry name" value="PsdUridine_synth_cat_dom_sf"/>
</dbReference>
<sequence>MLQEECEKEKLPVNELYTEDKLKTGNRKRRKEAEDTEEREESKKRRLTTVAPARDISDVDVPMNIATEIRHGVRYLAPYWAVYRTRTKGRWIGRKMIDVFAQEFLSLNENYPKIACKLGRIYVNGKQMLDVDYVLKNGDSIHHWGHRHEHPIRDLPLKIICETDDLLVIDKPPSLPVHACGQYAVHTVLGQLRVNHNRTGLRVLHRLDRATSGVLMFAKNYKTDLEFKKTLKNGNWSKEYICLVEGDFPDEEIECNESIGTLVVSMGIQCIRPDGKPARSRFRKLWSDGKRSVVSVNIYTGRTHQIRVHAQFLGYPIVGDQIYNSFVWGKSKGKAGDYGKSYEELCIDVREAHRGSNWHETVNQDYESRMERMANENLDPEPFDYESQDRPSYDPICLNCNVVKKRLTSLQTSRDTNIHWARQEQNKLDINLKEANPEQLTLGYRSRIATSWLLPMI</sequence>
<keyword evidence="7" id="KW-1185">Reference proteome</keyword>
<evidence type="ECO:0000256" key="2">
    <source>
        <dbReference type="PROSITE-ProRule" id="PRU00182"/>
    </source>
</evidence>
<dbReference type="NCBIfam" id="TIGR00005">
    <property type="entry name" value="rluA_subfam"/>
    <property type="match status" value="1"/>
</dbReference>
<proteinExistence type="inferred from homology"/>
<protein>
    <recommendedName>
        <fullName evidence="3">Pseudouridine synthase</fullName>
        <ecNumber evidence="3">5.4.99.-</ecNumber>
    </recommendedName>
</protein>
<feature type="region of interest" description="Disordered" evidence="4">
    <location>
        <begin position="17"/>
        <end position="48"/>
    </location>
</feature>
<comment type="catalytic activity">
    <reaction evidence="3">
        <text>a uridine in RNA = a pseudouridine in RNA</text>
        <dbReference type="Rhea" id="RHEA:48348"/>
        <dbReference type="Rhea" id="RHEA-COMP:12068"/>
        <dbReference type="Rhea" id="RHEA-COMP:12069"/>
        <dbReference type="ChEBI" id="CHEBI:65314"/>
        <dbReference type="ChEBI" id="CHEBI:65315"/>
    </reaction>
</comment>